<dbReference type="STRING" id="1035707.SAMN05216552_10666"/>
<proteinExistence type="predicted"/>
<dbReference type="GO" id="GO:0030254">
    <property type="term" value="P:protein secretion by the type III secretion system"/>
    <property type="evidence" value="ECO:0007669"/>
    <property type="project" value="InterPro"/>
</dbReference>
<sequence length="152" mass="16398">MTHMRINPSLLGAIPSRDAPSRWSLSNPQQLQMTIACPDADDLFTAAIRIATLLPDAQAYQLAAALMLNSDSANLNGGAVAYNVHDDSFLYCKAIDARQLTLSAFRGQVEEGFATAATLRELLLHAQEDVGPQPSPSRSASTLDRLSMREPS</sequence>
<dbReference type="Pfam" id="PF05932">
    <property type="entry name" value="CesT"/>
    <property type="match status" value="1"/>
</dbReference>
<evidence type="ECO:0000313" key="3">
    <source>
        <dbReference type="Proteomes" id="UP000199391"/>
    </source>
</evidence>
<dbReference type="EMBL" id="FPBO01000066">
    <property type="protein sequence ID" value="SFV17517.1"/>
    <property type="molecule type" value="Genomic_DNA"/>
</dbReference>
<evidence type="ECO:0000313" key="2">
    <source>
        <dbReference type="EMBL" id="SFV17517.1"/>
    </source>
</evidence>
<dbReference type="Gene3D" id="3.30.1460.10">
    <property type="match status" value="1"/>
</dbReference>
<dbReference type="OrthoDB" id="9256034at2"/>
<organism evidence="2 3">
    <name type="scientific">Pseudoduganella namucuonensis</name>
    <dbReference type="NCBI Taxonomy" id="1035707"/>
    <lineage>
        <taxon>Bacteria</taxon>
        <taxon>Pseudomonadati</taxon>
        <taxon>Pseudomonadota</taxon>
        <taxon>Betaproteobacteria</taxon>
        <taxon>Burkholderiales</taxon>
        <taxon>Oxalobacteraceae</taxon>
        <taxon>Telluria group</taxon>
        <taxon>Pseudoduganella</taxon>
    </lineage>
</organism>
<dbReference type="InterPro" id="IPR010261">
    <property type="entry name" value="Tir_chaperone"/>
</dbReference>
<feature type="region of interest" description="Disordered" evidence="1">
    <location>
        <begin position="127"/>
        <end position="152"/>
    </location>
</feature>
<dbReference type="Proteomes" id="UP000199391">
    <property type="component" value="Unassembled WGS sequence"/>
</dbReference>
<gene>
    <name evidence="2" type="ORF">SAMN05216552_10666</name>
</gene>
<evidence type="ECO:0000256" key="1">
    <source>
        <dbReference type="SAM" id="MobiDB-lite"/>
    </source>
</evidence>
<dbReference type="AlphaFoldDB" id="A0A1I7M6J6"/>
<accession>A0A1I7M6J6</accession>
<keyword evidence="3" id="KW-1185">Reference proteome</keyword>
<dbReference type="RefSeq" id="WP_093561460.1">
    <property type="nucleotide sequence ID" value="NZ_FPBO01000066.1"/>
</dbReference>
<dbReference type="SUPFAM" id="SSF69635">
    <property type="entry name" value="Type III secretory system chaperone-like"/>
    <property type="match status" value="1"/>
</dbReference>
<protein>
    <submittedName>
        <fullName evidence="2">Tir chaperone protein (CesT) family protein</fullName>
    </submittedName>
</protein>
<name>A0A1I7M6J6_9BURK</name>
<reference evidence="3" key="1">
    <citation type="submission" date="2016-10" db="EMBL/GenBank/DDBJ databases">
        <authorList>
            <person name="Varghese N."/>
            <person name="Submissions S."/>
        </authorList>
    </citation>
    <scope>NUCLEOTIDE SEQUENCE [LARGE SCALE GENOMIC DNA]</scope>
    <source>
        <strain evidence="3">CGMCC 1.11014</strain>
    </source>
</reference>